<dbReference type="InterPro" id="IPR051582">
    <property type="entry name" value="LRR_extensin-like_regulator"/>
</dbReference>
<evidence type="ECO:0000256" key="3">
    <source>
        <dbReference type="ARBA" id="ARBA00022614"/>
    </source>
</evidence>
<dbReference type="Pfam" id="PF00560">
    <property type="entry name" value="LRR_1"/>
    <property type="match status" value="1"/>
</dbReference>
<dbReference type="Proteomes" id="UP000827721">
    <property type="component" value="Unassembled WGS sequence"/>
</dbReference>
<evidence type="ECO:0008006" key="9">
    <source>
        <dbReference type="Google" id="ProtNLM"/>
    </source>
</evidence>
<dbReference type="Gene3D" id="3.80.10.10">
    <property type="entry name" value="Ribonuclease Inhibitor"/>
    <property type="match status" value="2"/>
</dbReference>
<evidence type="ECO:0000256" key="6">
    <source>
        <dbReference type="SAM" id="SignalP"/>
    </source>
</evidence>
<keyword evidence="2" id="KW-0964">Secreted</keyword>
<dbReference type="InterPro" id="IPR032675">
    <property type="entry name" value="LRR_dom_sf"/>
</dbReference>
<evidence type="ECO:0000313" key="7">
    <source>
        <dbReference type="EMBL" id="KAH7575291.1"/>
    </source>
</evidence>
<reference evidence="7 8" key="1">
    <citation type="submission" date="2021-02" db="EMBL/GenBank/DDBJ databases">
        <title>Plant Genome Project.</title>
        <authorList>
            <person name="Zhang R.-G."/>
        </authorList>
    </citation>
    <scope>NUCLEOTIDE SEQUENCE [LARGE SCALE GENOMIC DNA]</scope>
    <source>
        <tissue evidence="7">Leaves</tissue>
    </source>
</reference>
<keyword evidence="4 6" id="KW-0732">Signal</keyword>
<sequence length="415" mass="46804">MSTISVSASFLLFTLIFNSCLLHHHHHVVAADDDLRSPPPQPYLSQRIELAFHVIDKFKTTIEHDPLKILDTWKGKNVCKYRGFVCEKHPTYKVLAVAGADFNGYGFSGPKFKLYDFLEQLEDLAIFHANSNNFTLTIPNTAKVRYLYEIDVSNNKLSGQFPMEVLNVKNLSFLDLRFNSFSGAVPPGLFNLKLDALFINNNKFSQELPQNLGSTTALYITFANNRFTGPIPRSIGKAKYLLEVLFLNNRFSGCLPYEIGFLRNATVFDASSNLLTGPIPQSFGCLASMRLLNLAGNHFYGSIPEMVCKLPKLANLSLSDNYFTEVGPECRKLIAKKRVDVKMNCILDLPYQRSPEECRKFFSKPRNCPDHKSMTYVPCKNNGYLSNATETSDHQESMVAAPSPRTYDALKPHKL</sequence>
<feature type="chain" id="PRO_5045560436" description="Leucine-rich repeat family protein" evidence="6">
    <location>
        <begin position="31"/>
        <end position="415"/>
    </location>
</feature>
<evidence type="ECO:0000313" key="8">
    <source>
        <dbReference type="Proteomes" id="UP000827721"/>
    </source>
</evidence>
<organism evidence="7 8">
    <name type="scientific">Xanthoceras sorbifolium</name>
    <dbReference type="NCBI Taxonomy" id="99658"/>
    <lineage>
        <taxon>Eukaryota</taxon>
        <taxon>Viridiplantae</taxon>
        <taxon>Streptophyta</taxon>
        <taxon>Embryophyta</taxon>
        <taxon>Tracheophyta</taxon>
        <taxon>Spermatophyta</taxon>
        <taxon>Magnoliopsida</taxon>
        <taxon>eudicotyledons</taxon>
        <taxon>Gunneridae</taxon>
        <taxon>Pentapetalae</taxon>
        <taxon>rosids</taxon>
        <taxon>malvids</taxon>
        <taxon>Sapindales</taxon>
        <taxon>Sapindaceae</taxon>
        <taxon>Xanthoceroideae</taxon>
        <taxon>Xanthoceras</taxon>
    </lineage>
</organism>
<evidence type="ECO:0000256" key="4">
    <source>
        <dbReference type="ARBA" id="ARBA00022729"/>
    </source>
</evidence>
<evidence type="ECO:0000256" key="1">
    <source>
        <dbReference type="ARBA" id="ARBA00004613"/>
    </source>
</evidence>
<proteinExistence type="predicted"/>
<comment type="subcellular location">
    <subcellularLocation>
        <location evidence="1">Secreted</location>
    </subcellularLocation>
</comment>
<keyword evidence="5" id="KW-0677">Repeat</keyword>
<gene>
    <name evidence="7" type="ORF">JRO89_XS02G0076300</name>
</gene>
<evidence type="ECO:0000256" key="2">
    <source>
        <dbReference type="ARBA" id="ARBA00022525"/>
    </source>
</evidence>
<dbReference type="PANTHER" id="PTHR32093">
    <property type="entry name" value="LEUCINE-RICH REPEAT EXTENSIN-LIKE PROTEIN 3-RELATED"/>
    <property type="match status" value="1"/>
</dbReference>
<accession>A0ABQ8IFG6</accession>
<name>A0ABQ8IFG6_9ROSI</name>
<feature type="signal peptide" evidence="6">
    <location>
        <begin position="1"/>
        <end position="30"/>
    </location>
</feature>
<comment type="caution">
    <text evidence="7">The sequence shown here is derived from an EMBL/GenBank/DDBJ whole genome shotgun (WGS) entry which is preliminary data.</text>
</comment>
<dbReference type="PANTHER" id="PTHR32093:SF131">
    <property type="entry name" value="LEUCINE-RICH REPEAT-CONTAINING N-TERMINAL PLANT-TYPE DOMAIN-CONTAINING PROTEIN"/>
    <property type="match status" value="1"/>
</dbReference>
<evidence type="ECO:0000256" key="5">
    <source>
        <dbReference type="ARBA" id="ARBA00022737"/>
    </source>
</evidence>
<dbReference type="SUPFAM" id="SSF52058">
    <property type="entry name" value="L domain-like"/>
    <property type="match status" value="1"/>
</dbReference>
<dbReference type="EMBL" id="JAFEMO010000002">
    <property type="protein sequence ID" value="KAH7575291.1"/>
    <property type="molecule type" value="Genomic_DNA"/>
</dbReference>
<dbReference type="InterPro" id="IPR001611">
    <property type="entry name" value="Leu-rich_rpt"/>
</dbReference>
<protein>
    <recommendedName>
        <fullName evidence="9">Leucine-rich repeat family protein</fullName>
    </recommendedName>
</protein>
<keyword evidence="3" id="KW-0433">Leucine-rich repeat</keyword>
<keyword evidence="8" id="KW-1185">Reference proteome</keyword>